<reference evidence="1" key="1">
    <citation type="submission" date="2020-03" db="EMBL/GenBank/DDBJ databases">
        <title>The deep terrestrial virosphere.</title>
        <authorList>
            <person name="Holmfeldt K."/>
            <person name="Nilsson E."/>
            <person name="Simone D."/>
            <person name="Lopez-Fernandez M."/>
            <person name="Wu X."/>
            <person name="de Brujin I."/>
            <person name="Lundin D."/>
            <person name="Andersson A."/>
            <person name="Bertilsson S."/>
            <person name="Dopson M."/>
        </authorList>
    </citation>
    <scope>NUCLEOTIDE SEQUENCE</scope>
    <source>
        <strain evidence="1">TM448A00302</strain>
    </source>
</reference>
<dbReference type="AlphaFoldDB" id="A0A6H1ZDM6"/>
<proteinExistence type="predicted"/>
<protein>
    <recommendedName>
        <fullName evidence="2">Nucleotidyltransferase</fullName>
    </recommendedName>
</protein>
<accession>A0A6H1ZDM6</accession>
<evidence type="ECO:0000313" key="1">
    <source>
        <dbReference type="EMBL" id="QJA46013.1"/>
    </source>
</evidence>
<name>A0A6H1ZDM6_9ZZZZ</name>
<organism evidence="1">
    <name type="scientific">viral metagenome</name>
    <dbReference type="NCBI Taxonomy" id="1070528"/>
    <lineage>
        <taxon>unclassified sequences</taxon>
        <taxon>metagenomes</taxon>
        <taxon>organismal metagenomes</taxon>
    </lineage>
</organism>
<gene>
    <name evidence="1" type="ORF">TM448A00302_0021</name>
</gene>
<sequence length="354" mass="40827">MDKRELIILGMGSSRTLCPYDVEVWSCNVGYLQIAQANEEDPKLNAKLNKIFMSHPNAQRPDGKGLHYNFDQMNLMVKHGIEILNIHRCKGLNSRMYPLKRISKKFNTEFFSNTICYMMAYAVDQATTRELKLRYPFKIRIYGVDMMTKDEYELEKGGIEYWIGYARGLGIEVELYGGGAVLQTCTGLPYGVKFFKMKDVDPWGLLKCGKMKKWQEQAGFTDKQMKKLAEHTDAELAEITDGKNETAKDNLLLLKEALDRNNIKFWLYGDTFLGVYRNIIPRGKDIDLVIYSEDKQKLIDLYESGDSGLRKFRCSHVKDKNILCFDKDSYRIDVFPLELKGGQRVRNEDTASMA</sequence>
<evidence type="ECO:0008006" key="2">
    <source>
        <dbReference type="Google" id="ProtNLM"/>
    </source>
</evidence>
<dbReference type="EMBL" id="MT144001">
    <property type="protein sequence ID" value="QJA46013.1"/>
    <property type="molecule type" value="Genomic_DNA"/>
</dbReference>